<dbReference type="EMBL" id="CP014782">
    <property type="protein sequence ID" value="AQS37653.1"/>
    <property type="molecule type" value="Genomic_DNA"/>
</dbReference>
<organism evidence="2 3">
    <name type="scientific">Shewanella psychrophila</name>
    <dbReference type="NCBI Taxonomy" id="225848"/>
    <lineage>
        <taxon>Bacteria</taxon>
        <taxon>Pseudomonadati</taxon>
        <taxon>Pseudomonadota</taxon>
        <taxon>Gammaproteobacteria</taxon>
        <taxon>Alteromonadales</taxon>
        <taxon>Shewanellaceae</taxon>
        <taxon>Shewanella</taxon>
    </lineage>
</organism>
<dbReference type="AlphaFoldDB" id="A0A1S6HQ46"/>
<dbReference type="RefSeq" id="WP_077755663.1">
    <property type="nucleotide sequence ID" value="NZ_CP014782.1"/>
</dbReference>
<proteinExistence type="predicted"/>
<gene>
    <name evidence="2" type="ORF">Sps_02499</name>
</gene>
<name>A0A1S6HQ46_9GAMM</name>
<evidence type="ECO:0000313" key="3">
    <source>
        <dbReference type="Proteomes" id="UP000189545"/>
    </source>
</evidence>
<dbReference type="OrthoDB" id="6454374at2"/>
<reference evidence="2 3" key="1">
    <citation type="submission" date="2016-03" db="EMBL/GenBank/DDBJ databases">
        <title>Complete genome sequence of Shewanella psychrophila WP2, a deep sea bacterium isolated from west Pacific sediment.</title>
        <authorList>
            <person name="Xu G."/>
            <person name="Jian H."/>
        </authorList>
    </citation>
    <scope>NUCLEOTIDE SEQUENCE [LARGE SCALE GENOMIC DNA]</scope>
    <source>
        <strain evidence="2 3">WP2</strain>
    </source>
</reference>
<evidence type="ECO:0000313" key="2">
    <source>
        <dbReference type="EMBL" id="AQS37653.1"/>
    </source>
</evidence>
<dbReference type="STRING" id="225848.Sps_02499"/>
<protein>
    <submittedName>
        <fullName evidence="2">Uncharacterized protein</fullName>
    </submittedName>
</protein>
<keyword evidence="1" id="KW-0175">Coiled coil</keyword>
<sequence>MYIEINSDQRTIPQILFKKERHSNVIKKSDVLIYTEAKSLLSALEERVEQYQQLVEEQVVHLIEEKEQALNLHVADLHNEMEDKLMVNQALWFEKANQQLTELVAAQYHSLNTLKDELKSTIATKVKSRLPSLSLNEAVIGHLIDLLHKAIDDEDNTLSVEQVFENGGVVLTIESEDNLVSIDTLSIVEELGRSLDSI</sequence>
<feature type="coiled-coil region" evidence="1">
    <location>
        <begin position="34"/>
        <end position="61"/>
    </location>
</feature>
<evidence type="ECO:0000256" key="1">
    <source>
        <dbReference type="SAM" id="Coils"/>
    </source>
</evidence>
<accession>A0A1S6HQ46</accession>
<dbReference type="KEGG" id="spsw:Sps_02499"/>
<keyword evidence="3" id="KW-1185">Reference proteome</keyword>
<dbReference type="Proteomes" id="UP000189545">
    <property type="component" value="Chromosome"/>
</dbReference>